<dbReference type="InterPro" id="IPR035917">
    <property type="entry name" value="YjbQ-like_sf"/>
</dbReference>
<evidence type="ECO:0000256" key="1">
    <source>
        <dbReference type="ARBA" id="ARBA00005534"/>
    </source>
</evidence>
<comment type="similarity">
    <text evidence="1">Belongs to the UPF0047 family.</text>
</comment>
<dbReference type="PIRSF" id="PIRSF004681">
    <property type="entry name" value="UCP004681"/>
    <property type="match status" value="1"/>
</dbReference>
<sequence>MLKTQEGVEIHDLTAEINAKLDESGIRQGIVTVFVPGSTGAITTIEYEPGLLQDIPDALERLFPRGIEYGHEMMWHDGNGHSHVRAAFLGPDLTVPFKEGRMMLGTWQQVVFIELDNKPRKRRIILQILGE</sequence>
<dbReference type="SUPFAM" id="SSF111038">
    <property type="entry name" value="YjbQ-like"/>
    <property type="match status" value="1"/>
</dbReference>
<evidence type="ECO:0000313" key="3">
    <source>
        <dbReference type="Proteomes" id="UP000186940"/>
    </source>
</evidence>
<dbReference type="AlphaFoldDB" id="A0A1F2PAF2"/>
<organism evidence="2 3">
    <name type="scientific">Candidatus Syntropharchaeum caldarium</name>
    <dbReference type="NCBI Taxonomy" id="1838285"/>
    <lineage>
        <taxon>Archaea</taxon>
        <taxon>Methanobacteriati</taxon>
        <taxon>Methanobacteriota</taxon>
        <taxon>Stenosarchaea group</taxon>
        <taxon>Methanomicrobia</taxon>
        <taxon>Methanosarcinales</taxon>
        <taxon>ANME-2 cluster</taxon>
        <taxon>Candidatus Syntropharchaeum</taxon>
    </lineage>
</organism>
<reference evidence="2" key="1">
    <citation type="submission" date="2016-05" db="EMBL/GenBank/DDBJ databases">
        <title>Microbial consortia oxidize butane by reversing methanogenesis.</title>
        <authorList>
            <person name="Laso-Perez R."/>
            <person name="Richter M."/>
            <person name="Wegener G."/>
            <person name="Musat F."/>
        </authorList>
    </citation>
    <scope>NUCLEOTIDE SEQUENCE [LARGE SCALE GENOMIC DNA]</scope>
    <source>
        <strain evidence="2">BOX2</strain>
    </source>
</reference>
<dbReference type="Pfam" id="PF01894">
    <property type="entry name" value="YjbQ"/>
    <property type="match status" value="1"/>
</dbReference>
<keyword evidence="3" id="KW-1185">Reference proteome</keyword>
<dbReference type="PANTHER" id="PTHR30615">
    <property type="entry name" value="UNCHARACTERIZED PROTEIN YJBQ-RELATED"/>
    <property type="match status" value="1"/>
</dbReference>
<dbReference type="STRING" id="1838285.SCAL_000848"/>
<gene>
    <name evidence="2" type="ORF">SCAL_000848</name>
</gene>
<evidence type="ECO:0000313" key="2">
    <source>
        <dbReference type="EMBL" id="OFV68208.1"/>
    </source>
</evidence>
<dbReference type="NCBIfam" id="TIGR00149">
    <property type="entry name" value="TIGR00149_YjbQ"/>
    <property type="match status" value="1"/>
</dbReference>
<accession>A0A1F2PAF2</accession>
<dbReference type="Gene3D" id="2.60.120.460">
    <property type="entry name" value="YjbQ-like"/>
    <property type="match status" value="1"/>
</dbReference>
<dbReference type="InterPro" id="IPR001602">
    <property type="entry name" value="UPF0047_YjbQ-like"/>
</dbReference>
<protein>
    <submittedName>
        <fullName evidence="2">Protein belonging to Uncharacterized protein family UPF0047</fullName>
    </submittedName>
</protein>
<proteinExistence type="inferred from homology"/>
<dbReference type="PANTHER" id="PTHR30615:SF8">
    <property type="entry name" value="UPF0047 PROTEIN C4A8.02C"/>
    <property type="match status" value="1"/>
</dbReference>
<dbReference type="Proteomes" id="UP000186940">
    <property type="component" value="Unassembled WGS sequence"/>
</dbReference>
<name>A0A1F2PAF2_9EURY</name>
<comment type="caution">
    <text evidence="2">The sequence shown here is derived from an EMBL/GenBank/DDBJ whole genome shotgun (WGS) entry which is preliminary data.</text>
</comment>
<dbReference type="PATRIC" id="fig|1838285.3.peg.857"/>
<dbReference type="EMBL" id="LYOS01000002">
    <property type="protein sequence ID" value="OFV68208.1"/>
    <property type="molecule type" value="Genomic_DNA"/>
</dbReference>